<evidence type="ECO:0000313" key="3">
    <source>
        <dbReference type="Proteomes" id="UP000000851"/>
    </source>
</evidence>
<feature type="transmembrane region" description="Helical" evidence="1">
    <location>
        <begin position="42"/>
        <end position="63"/>
    </location>
</feature>
<protein>
    <recommendedName>
        <fullName evidence="4">DUF2975 domain-containing protein</fullName>
    </recommendedName>
</protein>
<feature type="transmembrane region" description="Helical" evidence="1">
    <location>
        <begin position="163"/>
        <end position="182"/>
    </location>
</feature>
<dbReference type="OrthoDB" id="3524886at2"/>
<proteinExistence type="predicted"/>
<keyword evidence="1" id="KW-1133">Transmembrane helix</keyword>
<dbReference type="STRING" id="479433.Caci_8815"/>
<evidence type="ECO:0000256" key="1">
    <source>
        <dbReference type="SAM" id="Phobius"/>
    </source>
</evidence>
<dbReference type="AlphaFoldDB" id="C7Q291"/>
<evidence type="ECO:0000313" key="2">
    <source>
        <dbReference type="EMBL" id="ACU77628.1"/>
    </source>
</evidence>
<dbReference type="HOGENOM" id="CLU_1342660_0_0_11"/>
<accession>C7Q291</accession>
<dbReference type="EMBL" id="CP001700">
    <property type="protein sequence ID" value="ACU77628.1"/>
    <property type="molecule type" value="Genomic_DNA"/>
</dbReference>
<feature type="transmembrane region" description="Helical" evidence="1">
    <location>
        <begin position="127"/>
        <end position="147"/>
    </location>
</feature>
<name>C7Q291_CATAD</name>
<gene>
    <name evidence="2" type="ordered locus">Caci_8815</name>
</gene>
<sequence length="233" mass="25194">MASFLDTIDFRYGGTIVEGVAKKVANRRAGKVRNPLEPLASFNWMVLSLIVLGFGVSVVATLFGSGSILGWGHGVFICVDSGESGGDTSATSWLHPHAGVNIGSADFRLCTDKPSTSQRWWYTLENLPGTVTVIAAVLITFLALRLAERQGLYTPGFATRLRVLGWFLIVDSVLTPTAKVFAAHRLWASMADGPMSFSWNVTWPYLGAGLALLSLARIMRVGSDMREDLEGVV</sequence>
<dbReference type="Proteomes" id="UP000000851">
    <property type="component" value="Chromosome"/>
</dbReference>
<dbReference type="InterPro" id="IPR021354">
    <property type="entry name" value="DUF2975"/>
</dbReference>
<dbReference type="eggNOG" id="ENOG503398X">
    <property type="taxonomic scope" value="Bacteria"/>
</dbReference>
<keyword evidence="3" id="KW-1185">Reference proteome</keyword>
<dbReference type="Pfam" id="PF11188">
    <property type="entry name" value="DUF2975"/>
    <property type="match status" value="1"/>
</dbReference>
<organism evidence="2 3">
    <name type="scientific">Catenulispora acidiphila (strain DSM 44928 / JCM 14897 / NBRC 102108 / NRRL B-24433 / ID139908)</name>
    <dbReference type="NCBI Taxonomy" id="479433"/>
    <lineage>
        <taxon>Bacteria</taxon>
        <taxon>Bacillati</taxon>
        <taxon>Actinomycetota</taxon>
        <taxon>Actinomycetes</taxon>
        <taxon>Catenulisporales</taxon>
        <taxon>Catenulisporaceae</taxon>
        <taxon>Catenulispora</taxon>
    </lineage>
</organism>
<dbReference type="InParanoid" id="C7Q291"/>
<feature type="transmembrane region" description="Helical" evidence="1">
    <location>
        <begin position="202"/>
        <end position="219"/>
    </location>
</feature>
<keyword evidence="1" id="KW-0472">Membrane</keyword>
<dbReference type="KEGG" id="cai:Caci_8815"/>
<evidence type="ECO:0008006" key="4">
    <source>
        <dbReference type="Google" id="ProtNLM"/>
    </source>
</evidence>
<keyword evidence="1" id="KW-0812">Transmembrane</keyword>
<reference evidence="2 3" key="1">
    <citation type="journal article" date="2009" name="Stand. Genomic Sci.">
        <title>Complete genome sequence of Catenulispora acidiphila type strain (ID 139908).</title>
        <authorList>
            <person name="Copeland A."/>
            <person name="Lapidus A."/>
            <person name="Glavina Del Rio T."/>
            <person name="Nolan M."/>
            <person name="Lucas S."/>
            <person name="Chen F."/>
            <person name="Tice H."/>
            <person name="Cheng J.F."/>
            <person name="Bruce D."/>
            <person name="Goodwin L."/>
            <person name="Pitluck S."/>
            <person name="Mikhailova N."/>
            <person name="Pati A."/>
            <person name="Ivanova N."/>
            <person name="Mavromatis K."/>
            <person name="Chen A."/>
            <person name="Palaniappan K."/>
            <person name="Chain P."/>
            <person name="Land M."/>
            <person name="Hauser L."/>
            <person name="Chang Y.J."/>
            <person name="Jeffries C.D."/>
            <person name="Chertkov O."/>
            <person name="Brettin T."/>
            <person name="Detter J.C."/>
            <person name="Han C."/>
            <person name="Ali Z."/>
            <person name="Tindall B.J."/>
            <person name="Goker M."/>
            <person name="Bristow J."/>
            <person name="Eisen J.A."/>
            <person name="Markowitz V."/>
            <person name="Hugenholtz P."/>
            <person name="Kyrpides N.C."/>
            <person name="Klenk H.P."/>
        </authorList>
    </citation>
    <scope>NUCLEOTIDE SEQUENCE [LARGE SCALE GENOMIC DNA]</scope>
    <source>
        <strain evidence="3">DSM 44928 / JCM 14897 / NBRC 102108 / NRRL B-24433 / ID139908</strain>
    </source>
</reference>